<sequence>MYDSITYYMYRHVVVAGTFDRLHRGHEAVLTRAFAEGELVTMGLTSDEYVQKFKISREARSSFAGQNSTPQILSFKERKQHLLDWLATHGFMERATIVALHDPFGPVVPQSPHDPAQRDIEAIIVSTDTRARAQEINRLRREAGWKPLTIIEVPMVAAEDIRPISSTRVRNKEIDRQGRLIMPDNLRPELKKPLGRVLVGDEIIRSIRSHLAKQGETLIITVGDVATKTLLDAGVTPSLAIIDGKVGRKPYSEALKCLTRSHLGKQGETFIKLQSGPGYISDEALEAIRGSFTKTKAMVIIVDGEEDLLALPVIAYAPVGARVYYGQPPLRPSTKARDFEGQARGGLVEVVVTSEKKQEAVALLGRFT</sequence>
<evidence type="ECO:0000256" key="1">
    <source>
        <dbReference type="ARBA" id="ARBA00022741"/>
    </source>
</evidence>
<comment type="caution">
    <text evidence="4">The sequence shown here is derived from an EMBL/GenBank/DDBJ whole genome shotgun (WGS) entry which is preliminary data.</text>
</comment>
<accession>A0A0G1W5S0</accession>
<dbReference type="SUPFAM" id="SSF52374">
    <property type="entry name" value="Nucleotidylyl transferase"/>
    <property type="match status" value="1"/>
</dbReference>
<dbReference type="InterPro" id="IPR014729">
    <property type="entry name" value="Rossmann-like_a/b/a_fold"/>
</dbReference>
<dbReference type="PANTHER" id="PTHR40732:SF1">
    <property type="entry name" value="GTP-DEPENDENT DEPHOSPHO-COA KINASE"/>
    <property type="match status" value="1"/>
</dbReference>
<dbReference type="InterPro" id="IPR004821">
    <property type="entry name" value="Cyt_trans-like"/>
</dbReference>
<evidence type="ECO:0000256" key="2">
    <source>
        <dbReference type="ARBA" id="ARBA00023134"/>
    </source>
</evidence>
<gene>
    <name evidence="4" type="ORF">UY16_C0070G0007</name>
</gene>
<proteinExistence type="inferred from homology"/>
<evidence type="ECO:0000313" key="5">
    <source>
        <dbReference type="Proteomes" id="UP000034739"/>
    </source>
</evidence>
<dbReference type="Gene3D" id="3.40.50.620">
    <property type="entry name" value="HUPs"/>
    <property type="match status" value="1"/>
</dbReference>
<dbReference type="HAMAP" id="MF_00590">
    <property type="entry name" value="Dephospho_CoA_kinase_GTP_dep"/>
    <property type="match status" value="1"/>
</dbReference>
<dbReference type="Proteomes" id="UP000034739">
    <property type="component" value="Unassembled WGS sequence"/>
</dbReference>
<dbReference type="NCBIfam" id="NF001985">
    <property type="entry name" value="PRK00777.1"/>
    <property type="match status" value="1"/>
</dbReference>
<evidence type="ECO:0000259" key="3">
    <source>
        <dbReference type="Pfam" id="PF01467"/>
    </source>
</evidence>
<dbReference type="GO" id="GO:0015937">
    <property type="term" value="P:coenzyme A biosynthetic process"/>
    <property type="evidence" value="ECO:0007669"/>
    <property type="project" value="InterPro"/>
</dbReference>
<dbReference type="Pfam" id="PF01467">
    <property type="entry name" value="CTP_transf_like"/>
    <property type="match status" value="1"/>
</dbReference>
<feature type="domain" description="Cytidyltransferase-like" evidence="3">
    <location>
        <begin position="15"/>
        <end position="171"/>
    </location>
</feature>
<keyword evidence="1" id="KW-0547">Nucleotide-binding</keyword>
<reference evidence="4 5" key="1">
    <citation type="journal article" date="2015" name="Nature">
        <title>rRNA introns, odd ribosomes, and small enigmatic genomes across a large radiation of phyla.</title>
        <authorList>
            <person name="Brown C.T."/>
            <person name="Hug L.A."/>
            <person name="Thomas B.C."/>
            <person name="Sharon I."/>
            <person name="Castelle C.J."/>
            <person name="Singh A."/>
            <person name="Wilkins M.J."/>
            <person name="Williams K.H."/>
            <person name="Banfield J.F."/>
        </authorList>
    </citation>
    <scope>NUCLEOTIDE SEQUENCE [LARGE SCALE GENOMIC DNA]</scope>
</reference>
<keyword evidence="2" id="KW-0342">GTP-binding</keyword>
<dbReference type="InterPro" id="IPR007164">
    <property type="entry name" value="GTP-dep_dephospho-CoA_kin"/>
</dbReference>
<dbReference type="AlphaFoldDB" id="A0A0G1W5S0"/>
<dbReference type="GO" id="GO:0016301">
    <property type="term" value="F:kinase activity"/>
    <property type="evidence" value="ECO:0007669"/>
    <property type="project" value="InterPro"/>
</dbReference>
<dbReference type="Pfam" id="PF04019">
    <property type="entry name" value="DUF359"/>
    <property type="match status" value="1"/>
</dbReference>
<dbReference type="PANTHER" id="PTHR40732">
    <property type="entry name" value="UPF0218 PROTEIN TK1697"/>
    <property type="match status" value="1"/>
</dbReference>
<name>A0A0G1W5S0_9BACT</name>
<dbReference type="GO" id="GO:0005525">
    <property type="term" value="F:GTP binding"/>
    <property type="evidence" value="ECO:0007669"/>
    <property type="project" value="UniProtKB-KW"/>
</dbReference>
<evidence type="ECO:0000313" key="4">
    <source>
        <dbReference type="EMBL" id="KKU85733.1"/>
    </source>
</evidence>
<protein>
    <recommendedName>
        <fullName evidence="3">Cytidyltransferase-like domain-containing protein</fullName>
    </recommendedName>
</protein>
<organism evidence="4 5">
    <name type="scientific">Candidatus Gottesmanbacteria bacterium GW2011_GWA2_47_9</name>
    <dbReference type="NCBI Taxonomy" id="1618445"/>
    <lineage>
        <taxon>Bacteria</taxon>
        <taxon>Candidatus Gottesmaniibacteriota</taxon>
    </lineage>
</organism>
<dbReference type="EMBL" id="LCOY01000070">
    <property type="protein sequence ID" value="KKU85733.1"/>
    <property type="molecule type" value="Genomic_DNA"/>
</dbReference>
<dbReference type="NCBIfam" id="TIGR00125">
    <property type="entry name" value="cyt_tran_rel"/>
    <property type="match status" value="1"/>
</dbReference>